<reference evidence="2" key="1">
    <citation type="journal article" date="2022" name="bioRxiv">
        <title>Sequencing and chromosome-scale assembly of the giantPleurodeles waltlgenome.</title>
        <authorList>
            <person name="Brown T."/>
            <person name="Elewa A."/>
            <person name="Iarovenko S."/>
            <person name="Subramanian E."/>
            <person name="Araus A.J."/>
            <person name="Petzold A."/>
            <person name="Susuki M."/>
            <person name="Suzuki K.-i.T."/>
            <person name="Hayashi T."/>
            <person name="Toyoda A."/>
            <person name="Oliveira C."/>
            <person name="Osipova E."/>
            <person name="Leigh N.D."/>
            <person name="Simon A."/>
            <person name="Yun M.H."/>
        </authorList>
    </citation>
    <scope>NUCLEOTIDE SEQUENCE</scope>
    <source>
        <strain evidence="2">20211129_DDA</strain>
        <tissue evidence="2">Liver</tissue>
    </source>
</reference>
<keyword evidence="3" id="KW-1185">Reference proteome</keyword>
<proteinExistence type="predicted"/>
<evidence type="ECO:0000313" key="2">
    <source>
        <dbReference type="EMBL" id="KAJ1111364.1"/>
    </source>
</evidence>
<evidence type="ECO:0000256" key="1">
    <source>
        <dbReference type="SAM" id="MobiDB-lite"/>
    </source>
</evidence>
<organism evidence="2 3">
    <name type="scientific">Pleurodeles waltl</name>
    <name type="common">Iberian ribbed newt</name>
    <dbReference type="NCBI Taxonomy" id="8319"/>
    <lineage>
        <taxon>Eukaryota</taxon>
        <taxon>Metazoa</taxon>
        <taxon>Chordata</taxon>
        <taxon>Craniata</taxon>
        <taxon>Vertebrata</taxon>
        <taxon>Euteleostomi</taxon>
        <taxon>Amphibia</taxon>
        <taxon>Batrachia</taxon>
        <taxon>Caudata</taxon>
        <taxon>Salamandroidea</taxon>
        <taxon>Salamandridae</taxon>
        <taxon>Pleurodelinae</taxon>
        <taxon>Pleurodeles</taxon>
    </lineage>
</organism>
<dbReference type="EMBL" id="JANPWB010000013">
    <property type="protein sequence ID" value="KAJ1111364.1"/>
    <property type="molecule type" value="Genomic_DNA"/>
</dbReference>
<dbReference type="AlphaFoldDB" id="A0AAV7N9L2"/>
<gene>
    <name evidence="2" type="ORF">NDU88_008700</name>
</gene>
<comment type="caution">
    <text evidence="2">The sequence shown here is derived from an EMBL/GenBank/DDBJ whole genome shotgun (WGS) entry which is preliminary data.</text>
</comment>
<feature type="region of interest" description="Disordered" evidence="1">
    <location>
        <begin position="47"/>
        <end position="77"/>
    </location>
</feature>
<accession>A0AAV7N9L2</accession>
<dbReference type="Proteomes" id="UP001066276">
    <property type="component" value="Chromosome 9"/>
</dbReference>
<sequence>MHCHMAGAPGEPCRGGTLGPDAVHCPRGTGYPTQCTVRKALEVPRNALPHGTGTWRAVQRRHPGPDAVHCQRGTGDPTQCTAREAPGADAMHCQGGARGSTQCTATWQGHLESRAREAPGAQRSALPGRHWGPDAMHCQRITRGRRNARSGRRKGFHAMHCHMAVAPGEPCRGGTRGPMQCTAREALGA</sequence>
<name>A0AAV7N9L2_PLEWA</name>
<evidence type="ECO:0000313" key="3">
    <source>
        <dbReference type="Proteomes" id="UP001066276"/>
    </source>
</evidence>
<protein>
    <submittedName>
        <fullName evidence="2">Uncharacterized protein</fullName>
    </submittedName>
</protein>